<sequence length="87" mass="10404">MMNGVTKQLKFITIWVFLIHIRIKVKLSEQDFKFIKKSKEELLKNKKTEILKLEIEEKKMVLKEYAIKAQIAEVEIRKLEAETKVLE</sequence>
<keyword evidence="3" id="KW-1185">Reference proteome</keyword>
<reference evidence="2 3" key="1">
    <citation type="submission" date="2015-10" db="EMBL/GenBank/DDBJ databases">
        <title>Genome analyses suggest a sexual origin of heterokaryosis in a supposedly ancient asexual fungus.</title>
        <authorList>
            <person name="Ropars J."/>
            <person name="Sedzielewska K."/>
            <person name="Noel J."/>
            <person name="Charron P."/>
            <person name="Farinelli L."/>
            <person name="Marton T."/>
            <person name="Kruger M."/>
            <person name="Pelin A."/>
            <person name="Brachmann A."/>
            <person name="Corradi N."/>
        </authorList>
    </citation>
    <scope>NUCLEOTIDE SEQUENCE [LARGE SCALE GENOMIC DNA]</scope>
    <source>
        <strain evidence="2 3">A4</strain>
    </source>
</reference>
<keyword evidence="1" id="KW-0175">Coiled coil</keyword>
<name>A0A2I1HF33_9GLOM</name>
<evidence type="ECO:0000256" key="1">
    <source>
        <dbReference type="SAM" id="Coils"/>
    </source>
</evidence>
<organism evidence="2 3">
    <name type="scientific">Rhizophagus irregularis</name>
    <dbReference type="NCBI Taxonomy" id="588596"/>
    <lineage>
        <taxon>Eukaryota</taxon>
        <taxon>Fungi</taxon>
        <taxon>Fungi incertae sedis</taxon>
        <taxon>Mucoromycota</taxon>
        <taxon>Glomeromycotina</taxon>
        <taxon>Glomeromycetes</taxon>
        <taxon>Glomerales</taxon>
        <taxon>Glomeraceae</taxon>
        <taxon>Rhizophagus</taxon>
    </lineage>
</organism>
<dbReference type="Proteomes" id="UP000234323">
    <property type="component" value="Unassembled WGS sequence"/>
</dbReference>
<dbReference type="EMBL" id="LLXI01002578">
    <property type="protein sequence ID" value="PKY57503.1"/>
    <property type="molecule type" value="Genomic_DNA"/>
</dbReference>
<dbReference type="AlphaFoldDB" id="A0A2I1HF33"/>
<protein>
    <submittedName>
        <fullName evidence="2">Uncharacterized protein</fullName>
    </submittedName>
</protein>
<feature type="coiled-coil region" evidence="1">
    <location>
        <begin position="36"/>
        <end position="82"/>
    </location>
</feature>
<evidence type="ECO:0000313" key="3">
    <source>
        <dbReference type="Proteomes" id="UP000234323"/>
    </source>
</evidence>
<accession>A0A2I1HF33</accession>
<proteinExistence type="predicted"/>
<evidence type="ECO:0000313" key="2">
    <source>
        <dbReference type="EMBL" id="PKY57503.1"/>
    </source>
</evidence>
<comment type="caution">
    <text evidence="2">The sequence shown here is derived from an EMBL/GenBank/DDBJ whole genome shotgun (WGS) entry which is preliminary data.</text>
</comment>
<gene>
    <name evidence="2" type="ORF">RhiirA4_478612</name>
</gene>